<dbReference type="EMBL" id="AILY01000031">
    <property type="protein sequence ID" value="EJF84943.1"/>
    <property type="molecule type" value="Genomic_DNA"/>
</dbReference>
<evidence type="ECO:0000313" key="4">
    <source>
        <dbReference type="Proteomes" id="UP000001077"/>
    </source>
</evidence>
<proteinExistence type="predicted"/>
<dbReference type="InterPro" id="IPR011050">
    <property type="entry name" value="Pectin_lyase_fold/virulence"/>
</dbReference>
<dbReference type="SUPFAM" id="SSF103515">
    <property type="entry name" value="Autotransporter"/>
    <property type="match status" value="1"/>
</dbReference>
<dbReference type="NCBIfam" id="TIGR01414">
    <property type="entry name" value="autotrans_barl"/>
    <property type="match status" value="1"/>
</dbReference>
<dbReference type="PATRIC" id="fig|1094556.3.peg.1431"/>
<dbReference type="Gene3D" id="2.160.20.20">
    <property type="match status" value="1"/>
</dbReference>
<evidence type="ECO:0000259" key="2">
    <source>
        <dbReference type="PROSITE" id="PS51208"/>
    </source>
</evidence>
<dbReference type="GO" id="GO:0019867">
    <property type="term" value="C:outer membrane"/>
    <property type="evidence" value="ECO:0007669"/>
    <property type="project" value="InterPro"/>
</dbReference>
<dbReference type="SUPFAM" id="SSF51126">
    <property type="entry name" value="Pectin lyase-like"/>
    <property type="match status" value="1"/>
</dbReference>
<reference evidence="3 4" key="1">
    <citation type="submission" date="2012-03" db="EMBL/GenBank/DDBJ databases">
        <title>The Genome Sequence of Bartonella rattimassiliensis 15908.</title>
        <authorList>
            <consortium name="The Broad Institute Genome Sequencing Platform"/>
            <consortium name="The Broad Institute Genome Sequencing Center for Infectious Disease"/>
            <person name="Feldgarden M."/>
            <person name="Kirby J."/>
            <person name="Kosoy M."/>
            <person name="Birtles R."/>
            <person name="Probert W.S."/>
            <person name="Chiaraviglio L."/>
            <person name="Young S.K."/>
            <person name="Zeng Q."/>
            <person name="Gargeya S."/>
            <person name="Fitzgerald M."/>
            <person name="Haas B."/>
            <person name="Abouelleil A."/>
            <person name="Alvarado L."/>
            <person name="Arachchi H.M."/>
            <person name="Berlin A."/>
            <person name="Chapman S.B."/>
            <person name="Gearin G."/>
            <person name="Goldberg J."/>
            <person name="Griggs A."/>
            <person name="Gujja S."/>
            <person name="Hansen M."/>
            <person name="Heiman D."/>
            <person name="Howarth C."/>
            <person name="Larimer J."/>
            <person name="Lui A."/>
            <person name="MacDonald P.J.P."/>
            <person name="McCowen C."/>
            <person name="Montmayeur A."/>
            <person name="Murphy C."/>
            <person name="Neiman D."/>
            <person name="Pearson M."/>
            <person name="Priest M."/>
            <person name="Roberts A."/>
            <person name="Saif S."/>
            <person name="Shea T."/>
            <person name="Sisk P."/>
            <person name="Stolte C."/>
            <person name="Sykes S."/>
            <person name="Wortman J."/>
            <person name="Nusbaum C."/>
            <person name="Birren B."/>
        </authorList>
    </citation>
    <scope>NUCLEOTIDE SEQUENCE [LARGE SCALE GENOMIC DNA]</scope>
    <source>
        <strain evidence="3 4">15908</strain>
    </source>
</reference>
<dbReference type="HOGENOM" id="CLU_007596_2_0_5"/>
<dbReference type="SMART" id="SM00869">
    <property type="entry name" value="Autotransporter"/>
    <property type="match status" value="1"/>
</dbReference>
<gene>
    <name evidence="3" type="ORF">MCY_01405</name>
</gene>
<dbReference type="Pfam" id="PF03797">
    <property type="entry name" value="Autotransporter"/>
    <property type="match status" value="1"/>
</dbReference>
<dbReference type="InterPro" id="IPR012332">
    <property type="entry name" value="Autotransporter_pectin_lyase_C"/>
</dbReference>
<dbReference type="InterPro" id="IPR036709">
    <property type="entry name" value="Autotransporte_beta_dom_sf"/>
</dbReference>
<dbReference type="eggNOG" id="COG3468">
    <property type="taxonomic scope" value="Bacteria"/>
</dbReference>
<dbReference type="PROSITE" id="PS51208">
    <property type="entry name" value="AUTOTRANSPORTER"/>
    <property type="match status" value="1"/>
</dbReference>
<comment type="caution">
    <text evidence="3">The sequence shown here is derived from an EMBL/GenBank/DDBJ whole genome shotgun (WGS) entry which is preliminary data.</text>
</comment>
<dbReference type="RefSeq" id="WP_007347541.1">
    <property type="nucleotide sequence ID" value="NZ_CALY02000080.1"/>
</dbReference>
<dbReference type="STRING" id="1094556.MCY_01405"/>
<feature type="domain" description="Autotransporter" evidence="2">
    <location>
        <begin position="594"/>
        <end position="872"/>
    </location>
</feature>
<dbReference type="PANTHER" id="PTHR35037:SF3">
    <property type="entry name" value="C-TERMINAL REGION OF AIDA-LIKE PROTEIN"/>
    <property type="match status" value="1"/>
</dbReference>
<evidence type="ECO:0000256" key="1">
    <source>
        <dbReference type="SAM" id="MobiDB-lite"/>
    </source>
</evidence>
<dbReference type="InterPro" id="IPR005546">
    <property type="entry name" value="Autotransporte_beta"/>
</dbReference>
<dbReference type="Gene3D" id="2.40.128.130">
    <property type="entry name" value="Autotransporter beta-domain"/>
    <property type="match status" value="1"/>
</dbReference>
<feature type="region of interest" description="Disordered" evidence="1">
    <location>
        <begin position="508"/>
        <end position="531"/>
    </location>
</feature>
<dbReference type="PANTHER" id="PTHR35037">
    <property type="entry name" value="C-TERMINAL REGION OF AIDA-LIKE PROTEIN"/>
    <property type="match status" value="1"/>
</dbReference>
<protein>
    <submittedName>
        <fullName evidence="3">Outer membrane autotransporter barrel domain-containing protein</fullName>
    </submittedName>
</protein>
<organism evidence="3 4">
    <name type="scientific">Bartonella rattimassiliensis 15908</name>
    <dbReference type="NCBI Taxonomy" id="1094556"/>
    <lineage>
        <taxon>Bacteria</taxon>
        <taxon>Pseudomonadati</taxon>
        <taxon>Pseudomonadota</taxon>
        <taxon>Alphaproteobacteria</taxon>
        <taxon>Hyphomicrobiales</taxon>
        <taxon>Bartonellaceae</taxon>
        <taxon>Bartonella</taxon>
    </lineage>
</organism>
<dbReference type="InterPro" id="IPR051551">
    <property type="entry name" value="Autotransporter_adhesion"/>
</dbReference>
<keyword evidence="4" id="KW-1185">Reference proteome</keyword>
<dbReference type="Proteomes" id="UP000001077">
    <property type="component" value="Unassembled WGS sequence"/>
</dbReference>
<sequence length="872" mass="96230">MIKVLKRHIYLYALTTSVLFFVHNIDANAQEELSCSSLLKSSSCDVLEKRNDLDTIGSDFSGVTKVKKFDQTNIKVGEKGSLGVEGTLELKNTGKILSEVFAQEKMKIVLDKISIIGSGKNTVNDQNINGFNQAVFGVKQGGFLLVKDGKINVSNIYGLVVESSEGVFIPGGTTRYGVLDDDSLYGSWDWRYSGVVFENSDITLNGRSTRGIYLKGGLLQEEYIEGEMLSALGEVQFKKTNFKVPNGTAIYIDDAKRFPHITALEGSRIFANRFLDVKVNSHVAVEADASFFVGGARVDKKSYAEVELSNKSQWTVTPGKNNKWHSSSVSFVRVMDSSIVFQKPKDVHYQTLHIGKFDDDHGLDYVYVANDARLLINASLDIKDGQVREIEADKLLIYGNIYGKTKVYIVEVPADVRKGESRKDTQGNNKSVSIIQVYGKAAEDSFKLAAGYVALRGVPYRYSLRAYGPTSSLGKAKDENKLAKGKKRKGDFWDYRLEAEYVQHSSRRIHTQLKDGAPRRRVSRSLSTRDHHDNVVASHDASVLYHEEGVKAVVPQVPTYLLMPNALFQVGLMDMSNHNKQLGTLRTAIGTLGESGKSSAIFARGYGGSYRYLSDLSALEYGYGGNLNYNAIEASILLNAIEDAHHTLSFGVMGSYGKIVLQPQDVEESKKSVFDKWAITAYAGIQHDTGFYIDGLFSYGLFKGDVLTKARGKTTTLKATPLNASWIAGKSFMIGQYKGLIFDPQIQVVYQSVPFDKTSDIDGFDVGMGKVDQWVVRVGGNLSKTLVASEEGHVVSFKGKLHLTNGFREKQRVQFGDEFQLGAFGSSLETGMGVSAQLSSNLMLHGDVIYQHRLSKSGFSGTIFSGGLRYRF</sequence>
<dbReference type="InterPro" id="IPR006315">
    <property type="entry name" value="OM_autotransptr_brl_dom"/>
</dbReference>
<dbReference type="AlphaFoldDB" id="J0ZAT9"/>
<name>J0ZAT9_9HYPH</name>
<dbReference type="OrthoDB" id="7922675at2"/>
<evidence type="ECO:0000313" key="3">
    <source>
        <dbReference type="EMBL" id="EJF84943.1"/>
    </source>
</evidence>
<accession>J0ZAT9</accession>